<evidence type="ECO:0000256" key="1">
    <source>
        <dbReference type="SAM" id="Coils"/>
    </source>
</evidence>
<feature type="compositionally biased region" description="Polar residues" evidence="2">
    <location>
        <begin position="52"/>
        <end position="63"/>
    </location>
</feature>
<accession>A0A2A6E4E1</accession>
<evidence type="ECO:0000256" key="2">
    <source>
        <dbReference type="SAM" id="MobiDB-lite"/>
    </source>
</evidence>
<dbReference type="EMBL" id="NSLJ01000076">
    <property type="protein sequence ID" value="PDP41163.1"/>
    <property type="molecule type" value="Genomic_DNA"/>
</dbReference>
<reference evidence="3 4" key="1">
    <citation type="submission" date="2017-09" db="EMBL/GenBank/DDBJ databases">
        <title>Phase variable restriction modification systems are present in the genome sequences of periodontal pathogens Prevotella intermedia, Tannerella forsythia and Porphyromonas gingivalis.</title>
        <authorList>
            <person name="Haigh R.D."/>
            <person name="Crawford L."/>
            <person name="Ralph J."/>
            <person name="Wanford J."/>
            <person name="Vartoukian S.R."/>
            <person name="Hijazib K."/>
            <person name="Wade W."/>
            <person name="Oggioni M.R."/>
        </authorList>
    </citation>
    <scope>NUCLEOTIDE SEQUENCE [LARGE SCALE GENOMIC DNA]</scope>
    <source>
        <strain evidence="3 4">WW11663</strain>
    </source>
</reference>
<name>A0A2A6E4E1_TANFO</name>
<proteinExistence type="predicted"/>
<keyword evidence="1" id="KW-0175">Coiled coil</keyword>
<feature type="region of interest" description="Disordered" evidence="2">
    <location>
        <begin position="51"/>
        <end position="84"/>
    </location>
</feature>
<feature type="coiled-coil region" evidence="1">
    <location>
        <begin position="3"/>
        <end position="30"/>
    </location>
</feature>
<gene>
    <name evidence="3" type="ORF">CLI86_13705</name>
</gene>
<evidence type="ECO:0000313" key="3">
    <source>
        <dbReference type="EMBL" id="PDP41163.1"/>
    </source>
</evidence>
<organism evidence="3 4">
    <name type="scientific">Tannerella forsythia</name>
    <name type="common">Bacteroides forsythus</name>
    <dbReference type="NCBI Taxonomy" id="28112"/>
    <lineage>
        <taxon>Bacteria</taxon>
        <taxon>Pseudomonadati</taxon>
        <taxon>Bacteroidota</taxon>
        <taxon>Bacteroidia</taxon>
        <taxon>Bacteroidales</taxon>
        <taxon>Tannerellaceae</taxon>
        <taxon>Tannerella</taxon>
    </lineage>
</organism>
<dbReference type="Proteomes" id="UP000219259">
    <property type="component" value="Unassembled WGS sequence"/>
</dbReference>
<dbReference type="RefSeq" id="WP_097531672.1">
    <property type="nucleotide sequence ID" value="NZ_MEHX01000048.1"/>
</dbReference>
<comment type="caution">
    <text evidence="3">The sequence shown here is derived from an EMBL/GenBank/DDBJ whole genome shotgun (WGS) entry which is preliminary data.</text>
</comment>
<sequence length="84" mass="9682">METRDELDELKRLRSENKALKEAYAELVLNHKCSEKVIEVADEMFNLDLKKSTNTSYQSTSGGRSREPSLSLLWHQPSSLLQEQ</sequence>
<protein>
    <submittedName>
        <fullName evidence="3">Uncharacterized protein</fullName>
    </submittedName>
</protein>
<dbReference type="AlphaFoldDB" id="A0A2A6E4E1"/>
<evidence type="ECO:0000313" key="4">
    <source>
        <dbReference type="Proteomes" id="UP000219259"/>
    </source>
</evidence>